<evidence type="ECO:0000313" key="2">
    <source>
        <dbReference type="Proteomes" id="UP000409037"/>
    </source>
</evidence>
<name>A0A5E7DDB5_PSEFL</name>
<organism evidence="1 2">
    <name type="scientific">Pseudomonas fluorescens</name>
    <dbReference type="NCBI Taxonomy" id="294"/>
    <lineage>
        <taxon>Bacteria</taxon>
        <taxon>Pseudomonadati</taxon>
        <taxon>Pseudomonadota</taxon>
        <taxon>Gammaproteobacteria</taxon>
        <taxon>Pseudomonadales</taxon>
        <taxon>Pseudomonadaceae</taxon>
        <taxon>Pseudomonas</taxon>
    </lineage>
</organism>
<protein>
    <submittedName>
        <fullName evidence="1">Uncharacterized protein</fullName>
    </submittedName>
</protein>
<sequence length="129" mass="14743" precursor="true">MQKKTVVGMLAMLSFCTSVHAHNFSNIEICKAAIAVEMGRDAKTMKTRQSDPVPEISYQRDDGDTFLYRCNITDRQVVWSTFLKDTNEWGRWRNSYEAGDATTTFFVTKGVLRIVNDQAGEEPFSKKDF</sequence>
<dbReference type="Proteomes" id="UP000409037">
    <property type="component" value="Unassembled WGS sequence"/>
</dbReference>
<dbReference type="RefSeq" id="WP_224789545.1">
    <property type="nucleotide sequence ID" value="NZ_CABVHU010000009.1"/>
</dbReference>
<gene>
    <name evidence="1" type="ORF">PS833_03762</name>
</gene>
<dbReference type="EMBL" id="CABVHU010000009">
    <property type="protein sequence ID" value="VVO15293.1"/>
    <property type="molecule type" value="Genomic_DNA"/>
</dbReference>
<proteinExistence type="predicted"/>
<reference evidence="1 2" key="1">
    <citation type="submission" date="2019-09" db="EMBL/GenBank/DDBJ databases">
        <authorList>
            <person name="Chandra G."/>
            <person name="Truman W A."/>
        </authorList>
    </citation>
    <scope>NUCLEOTIDE SEQUENCE [LARGE SCALE GENOMIC DNA]</scope>
    <source>
        <strain evidence="1">PS833</strain>
    </source>
</reference>
<accession>A0A5E7DDB5</accession>
<dbReference type="AlphaFoldDB" id="A0A5E7DDB5"/>
<evidence type="ECO:0000313" key="1">
    <source>
        <dbReference type="EMBL" id="VVO15293.1"/>
    </source>
</evidence>